<dbReference type="Proteomes" id="UP000636661">
    <property type="component" value="Unassembled WGS sequence"/>
</dbReference>
<protein>
    <recommendedName>
        <fullName evidence="1">HTH luxR-type domain-containing protein</fullName>
    </recommendedName>
</protein>
<dbReference type="SMART" id="SM00421">
    <property type="entry name" value="HTH_LUXR"/>
    <property type="match status" value="1"/>
</dbReference>
<dbReference type="Pfam" id="PF01978">
    <property type="entry name" value="TrmB"/>
    <property type="match status" value="1"/>
</dbReference>
<dbReference type="SUPFAM" id="SSF46894">
    <property type="entry name" value="C-terminal effector domain of the bipartite response regulators"/>
    <property type="match status" value="1"/>
</dbReference>
<evidence type="ECO:0000313" key="3">
    <source>
        <dbReference type="Proteomes" id="UP000636661"/>
    </source>
</evidence>
<accession>A0A918I0B2</accession>
<name>A0A918I0B2_9ACTN</name>
<feature type="domain" description="HTH luxR-type" evidence="1">
    <location>
        <begin position="266"/>
        <end position="323"/>
    </location>
</feature>
<dbReference type="EMBL" id="BMTP01000013">
    <property type="protein sequence ID" value="GGU53879.1"/>
    <property type="molecule type" value="Genomic_DNA"/>
</dbReference>
<dbReference type="InterPro" id="IPR000792">
    <property type="entry name" value="Tscrpt_reg_LuxR_C"/>
</dbReference>
<dbReference type="InterPro" id="IPR036388">
    <property type="entry name" value="WH-like_DNA-bd_sf"/>
</dbReference>
<dbReference type="GO" id="GO:0006355">
    <property type="term" value="P:regulation of DNA-templated transcription"/>
    <property type="evidence" value="ECO:0007669"/>
    <property type="project" value="InterPro"/>
</dbReference>
<keyword evidence="3" id="KW-1185">Reference proteome</keyword>
<evidence type="ECO:0000313" key="2">
    <source>
        <dbReference type="EMBL" id="GGU53879.1"/>
    </source>
</evidence>
<reference evidence="2" key="1">
    <citation type="journal article" date="2014" name="Int. J. Syst. Evol. Microbiol.">
        <title>Complete genome sequence of Corynebacterium casei LMG S-19264T (=DSM 44701T), isolated from a smear-ripened cheese.</title>
        <authorList>
            <consortium name="US DOE Joint Genome Institute (JGI-PGF)"/>
            <person name="Walter F."/>
            <person name="Albersmeier A."/>
            <person name="Kalinowski J."/>
            <person name="Ruckert C."/>
        </authorList>
    </citation>
    <scope>NUCLEOTIDE SEQUENCE</scope>
    <source>
        <strain evidence="2">JCM 4391</strain>
    </source>
</reference>
<dbReference type="GO" id="GO:0003677">
    <property type="term" value="F:DNA binding"/>
    <property type="evidence" value="ECO:0007669"/>
    <property type="project" value="InterPro"/>
</dbReference>
<organism evidence="2 3">
    <name type="scientific">Streptomyces lavendofoliae</name>
    <dbReference type="NCBI Taxonomy" id="67314"/>
    <lineage>
        <taxon>Bacteria</taxon>
        <taxon>Bacillati</taxon>
        <taxon>Actinomycetota</taxon>
        <taxon>Actinomycetes</taxon>
        <taxon>Kitasatosporales</taxon>
        <taxon>Streptomycetaceae</taxon>
        <taxon>Streptomyces</taxon>
    </lineage>
</organism>
<sequence>MIQGELTTLGLGRTEERAYEALLAEQADGADELARLLDLPRERLDAALDRLVEHGFARPPDPSDQGDALPHPAAPAAAIRTLIHRRQAELHLKSAELARLRMAADRFAGDAGDRGGGRGRVDAVTGRRAIAERAARLLDGAEREVVVLDRPPFTALDVESLLARGVRVRAVLDRSGLTDPGRVRALTGLVGRGLLLRVAPDVPAKLVAVDRRVTLLPPTEAAGPRAAALVVGDGLLCGVLLPLFEAVWERAEPLCAAGDGTTGDGAAGPAGAQRELLALLAAGLKDEAIARRLGVHVHTARRRISRLLESLDARTRFQAGARASSRGWLDG</sequence>
<dbReference type="AlphaFoldDB" id="A0A918I0B2"/>
<dbReference type="InterPro" id="IPR016032">
    <property type="entry name" value="Sig_transdc_resp-reg_C-effctor"/>
</dbReference>
<dbReference type="Gene3D" id="1.10.10.10">
    <property type="entry name" value="Winged helix-like DNA-binding domain superfamily/Winged helix DNA-binding domain"/>
    <property type="match status" value="2"/>
</dbReference>
<dbReference type="InterPro" id="IPR002831">
    <property type="entry name" value="Tscrpt_reg_TrmB_N"/>
</dbReference>
<gene>
    <name evidence="2" type="ORF">GCM10010274_48650</name>
</gene>
<dbReference type="PANTHER" id="PTHR34293:SF1">
    <property type="entry name" value="HTH-TYPE TRANSCRIPTIONAL REGULATOR TRMBL2"/>
    <property type="match status" value="1"/>
</dbReference>
<dbReference type="RefSeq" id="WP_189553149.1">
    <property type="nucleotide sequence ID" value="NZ_BMTP01000013.1"/>
</dbReference>
<reference evidence="2" key="2">
    <citation type="submission" date="2020-09" db="EMBL/GenBank/DDBJ databases">
        <authorList>
            <person name="Sun Q."/>
            <person name="Ohkuma M."/>
        </authorList>
    </citation>
    <scope>NUCLEOTIDE SEQUENCE</scope>
    <source>
        <strain evidence="2">JCM 4391</strain>
    </source>
</reference>
<dbReference type="InterPro" id="IPR051797">
    <property type="entry name" value="TrmB-like"/>
</dbReference>
<comment type="caution">
    <text evidence="2">The sequence shown here is derived from an EMBL/GenBank/DDBJ whole genome shotgun (WGS) entry which is preliminary data.</text>
</comment>
<proteinExistence type="predicted"/>
<evidence type="ECO:0000259" key="1">
    <source>
        <dbReference type="SMART" id="SM00421"/>
    </source>
</evidence>
<dbReference type="PANTHER" id="PTHR34293">
    <property type="entry name" value="HTH-TYPE TRANSCRIPTIONAL REGULATOR TRMBL2"/>
    <property type="match status" value="1"/>
</dbReference>